<dbReference type="Gene3D" id="3.30.70.3310">
    <property type="match status" value="1"/>
</dbReference>
<dbReference type="SUPFAM" id="SSF48403">
    <property type="entry name" value="Ankyrin repeat"/>
    <property type="match status" value="1"/>
</dbReference>
<feature type="repeat" description="ANK" evidence="9">
    <location>
        <begin position="394"/>
        <end position="426"/>
    </location>
</feature>
<dbReference type="PANTHER" id="PTHR24123">
    <property type="entry name" value="ANKYRIN REPEAT-CONTAINING"/>
    <property type="match status" value="1"/>
</dbReference>
<comment type="subcellular location">
    <subcellularLocation>
        <location evidence="8">Endomembrane system</location>
        <topology evidence="8">Single-pass type I membrane protein</topology>
    </subcellularLocation>
</comment>
<gene>
    <name evidence="13" type="ORF">PMAYCL1PPCAC_06877</name>
</gene>
<evidence type="ECO:0000256" key="5">
    <source>
        <dbReference type="ARBA" id="ARBA00023136"/>
    </source>
</evidence>
<dbReference type="InterPro" id="IPR051165">
    <property type="entry name" value="Multifunctional_ANK_Repeat"/>
</dbReference>
<keyword evidence="14" id="KW-1185">Reference proteome</keyword>
<keyword evidence="5 10" id="KW-0472">Membrane</keyword>
<dbReference type="Gene3D" id="1.25.40.20">
    <property type="entry name" value="Ankyrin repeat-containing domain"/>
    <property type="match status" value="1"/>
</dbReference>
<accession>A0AAN4Z8W5</accession>
<dbReference type="InterPro" id="IPR035993">
    <property type="entry name" value="Notch-like_dom_sf"/>
</dbReference>
<sequence length="566" mass="64311">IIFPPMLLLLLFLPSSTSILSQRRDLIYPIRPTCFNLVFCREVSSDNLCDLECSSAECGLDGGDCGSINESDGKLMLALHISPPDFMFISHRFLSEISSITGSRVEIVRDSLDLLIWEWTPQKGPNRRLYLEREPNPPDISSIQVMLSLKRMDCWKDCMKKLDESMRQWYQSMRDESVSPFMLSLLYGKREESGWTLPLPFLFLPILAVSLLLLALICFFHGRKSSKEGSIDEEQSARVVNEVNRVERGQDSPLHALVSSTNQSIEEDIKALIKCGESINTVDRDGRSLLHLSIMHRPVSFLRWLLSMGADPSIVDDKHQSLLHLAVSSSSIETLSTLLEFPTVLRMIDHCDYRNMSALKLSMSYESTDFSRLLIDCGADINLRGMDGDDPLLCHRSPFHLAVMNNHREQIELLLERGADANSVDDRGRSPLHYAVQYCGMEIVEMMMRGGKCNVMGRDKEKKRAEDLARSRGVIEMANLLKGVSEGELTDENRPYLKNLRLHKWKEVTVKEDDTMGSSSHHTYVQPIRPLALSVHSSATDEGIYSDYQYPHFVPRCHSTQALYYL</sequence>
<evidence type="ECO:0000256" key="7">
    <source>
        <dbReference type="ARBA" id="ARBA00023180"/>
    </source>
</evidence>
<feature type="domain" description="LNR" evidence="12">
    <location>
        <begin position="27"/>
        <end position="66"/>
    </location>
</feature>
<feature type="non-terminal residue" evidence="13">
    <location>
        <position position="1"/>
    </location>
</feature>
<keyword evidence="2" id="KW-0677">Repeat</keyword>
<evidence type="ECO:0000256" key="1">
    <source>
        <dbReference type="ARBA" id="ARBA00022692"/>
    </source>
</evidence>
<dbReference type="SMART" id="SM00004">
    <property type="entry name" value="NL"/>
    <property type="match status" value="1"/>
</dbReference>
<evidence type="ECO:0000313" key="13">
    <source>
        <dbReference type="EMBL" id="GMR36682.1"/>
    </source>
</evidence>
<organism evidence="13 14">
    <name type="scientific">Pristionchus mayeri</name>
    <dbReference type="NCBI Taxonomy" id="1317129"/>
    <lineage>
        <taxon>Eukaryota</taxon>
        <taxon>Metazoa</taxon>
        <taxon>Ecdysozoa</taxon>
        <taxon>Nematoda</taxon>
        <taxon>Chromadorea</taxon>
        <taxon>Rhabditida</taxon>
        <taxon>Rhabditina</taxon>
        <taxon>Diplogasteromorpha</taxon>
        <taxon>Diplogasteroidea</taxon>
        <taxon>Neodiplogasteridae</taxon>
        <taxon>Pristionchus</taxon>
    </lineage>
</organism>
<feature type="signal peptide" evidence="11">
    <location>
        <begin position="1"/>
        <end position="18"/>
    </location>
</feature>
<evidence type="ECO:0000256" key="3">
    <source>
        <dbReference type="ARBA" id="ARBA00022989"/>
    </source>
</evidence>
<feature type="repeat" description="ANK" evidence="9">
    <location>
        <begin position="285"/>
        <end position="317"/>
    </location>
</feature>
<feature type="transmembrane region" description="Helical" evidence="10">
    <location>
        <begin position="199"/>
        <end position="220"/>
    </location>
</feature>
<dbReference type="Proteomes" id="UP001328107">
    <property type="component" value="Unassembled WGS sequence"/>
</dbReference>
<dbReference type="SMART" id="SM00248">
    <property type="entry name" value="ANK"/>
    <property type="match status" value="5"/>
</dbReference>
<evidence type="ECO:0000256" key="2">
    <source>
        <dbReference type="ARBA" id="ARBA00022737"/>
    </source>
</evidence>
<dbReference type="EMBL" id="BTRK01000002">
    <property type="protein sequence ID" value="GMR36682.1"/>
    <property type="molecule type" value="Genomic_DNA"/>
</dbReference>
<dbReference type="PROSITE" id="PS50297">
    <property type="entry name" value="ANK_REP_REGION"/>
    <property type="match status" value="3"/>
</dbReference>
<protein>
    <recommendedName>
        <fullName evidence="12">LNR domain-containing protein</fullName>
    </recommendedName>
</protein>
<keyword evidence="11" id="KW-0732">Signal</keyword>
<dbReference type="GO" id="GO:0012505">
    <property type="term" value="C:endomembrane system"/>
    <property type="evidence" value="ECO:0007669"/>
    <property type="project" value="UniProtKB-SubCell"/>
</dbReference>
<dbReference type="PANTHER" id="PTHR24123:SF33">
    <property type="entry name" value="PROTEIN HOS4"/>
    <property type="match status" value="1"/>
</dbReference>
<dbReference type="Pfam" id="PF12796">
    <property type="entry name" value="Ank_2"/>
    <property type="match status" value="2"/>
</dbReference>
<comment type="caution">
    <text evidence="13">The sequence shown here is derived from an EMBL/GenBank/DDBJ whole genome shotgun (WGS) entry which is preliminary data.</text>
</comment>
<evidence type="ECO:0000313" key="14">
    <source>
        <dbReference type="Proteomes" id="UP001328107"/>
    </source>
</evidence>
<keyword evidence="3 10" id="KW-1133">Transmembrane helix</keyword>
<proteinExistence type="predicted"/>
<dbReference type="SUPFAM" id="SSF90193">
    <property type="entry name" value="Notch domain"/>
    <property type="match status" value="1"/>
</dbReference>
<keyword evidence="7" id="KW-0325">Glycoprotein</keyword>
<dbReference type="AlphaFoldDB" id="A0AAN4Z8W5"/>
<keyword evidence="1 10" id="KW-0812">Transmembrane</keyword>
<evidence type="ECO:0000256" key="8">
    <source>
        <dbReference type="ARBA" id="ARBA00046288"/>
    </source>
</evidence>
<feature type="chain" id="PRO_5042829045" description="LNR domain-containing protein" evidence="11">
    <location>
        <begin position="19"/>
        <end position="566"/>
    </location>
</feature>
<feature type="repeat" description="ANK" evidence="9">
    <location>
        <begin position="427"/>
        <end position="451"/>
    </location>
</feature>
<evidence type="ECO:0000256" key="11">
    <source>
        <dbReference type="SAM" id="SignalP"/>
    </source>
</evidence>
<dbReference type="InterPro" id="IPR036770">
    <property type="entry name" value="Ankyrin_rpt-contain_sf"/>
</dbReference>
<reference evidence="14" key="1">
    <citation type="submission" date="2022-10" db="EMBL/GenBank/DDBJ databases">
        <title>Genome assembly of Pristionchus species.</title>
        <authorList>
            <person name="Yoshida K."/>
            <person name="Sommer R.J."/>
        </authorList>
    </citation>
    <scope>NUCLEOTIDE SEQUENCE [LARGE SCALE GENOMIC DNA]</scope>
    <source>
        <strain evidence="14">RS5460</strain>
    </source>
</reference>
<evidence type="ECO:0000256" key="10">
    <source>
        <dbReference type="SAM" id="Phobius"/>
    </source>
</evidence>
<dbReference type="InterPro" id="IPR000800">
    <property type="entry name" value="Notch_dom"/>
</dbReference>
<dbReference type="Gene3D" id="4.10.470.20">
    <property type="match status" value="1"/>
</dbReference>
<dbReference type="PROSITE" id="PS50088">
    <property type="entry name" value="ANK_REPEAT"/>
    <property type="match status" value="3"/>
</dbReference>
<keyword evidence="4 9" id="KW-0040">ANK repeat</keyword>
<dbReference type="Pfam" id="PF00066">
    <property type="entry name" value="Notch"/>
    <property type="match status" value="1"/>
</dbReference>
<evidence type="ECO:0000256" key="4">
    <source>
        <dbReference type="ARBA" id="ARBA00023043"/>
    </source>
</evidence>
<evidence type="ECO:0000259" key="12">
    <source>
        <dbReference type="SMART" id="SM00004"/>
    </source>
</evidence>
<evidence type="ECO:0000256" key="9">
    <source>
        <dbReference type="PROSITE-ProRule" id="PRU00023"/>
    </source>
</evidence>
<dbReference type="InterPro" id="IPR002110">
    <property type="entry name" value="Ankyrin_rpt"/>
</dbReference>
<evidence type="ECO:0000256" key="6">
    <source>
        <dbReference type="ARBA" id="ARBA00023157"/>
    </source>
</evidence>
<keyword evidence="6" id="KW-1015">Disulfide bond</keyword>
<name>A0AAN4Z8W5_9BILA</name>